<feature type="transmembrane region" description="Helical" evidence="1">
    <location>
        <begin position="28"/>
        <end position="51"/>
    </location>
</feature>
<proteinExistence type="predicted"/>
<dbReference type="EMBL" id="AOSG01000016">
    <property type="protein sequence ID" value="EOR72331.1"/>
    <property type="molecule type" value="Genomic_DNA"/>
</dbReference>
<evidence type="ECO:0000256" key="1">
    <source>
        <dbReference type="SAM" id="Phobius"/>
    </source>
</evidence>
<evidence type="ECO:0000313" key="3">
    <source>
        <dbReference type="Proteomes" id="UP000014184"/>
    </source>
</evidence>
<keyword evidence="1" id="KW-0472">Membrane</keyword>
<dbReference type="AlphaFoldDB" id="A0A9P2WRY4"/>
<name>A0A9P2WRY4_THEFU</name>
<evidence type="ECO:0000313" key="2">
    <source>
        <dbReference type="EMBL" id="EOR72331.1"/>
    </source>
</evidence>
<feature type="transmembrane region" description="Helical" evidence="1">
    <location>
        <begin position="63"/>
        <end position="83"/>
    </location>
</feature>
<dbReference type="Proteomes" id="UP000014184">
    <property type="component" value="Unassembled WGS sequence"/>
</dbReference>
<evidence type="ECO:0008006" key="4">
    <source>
        <dbReference type="Google" id="ProtNLM"/>
    </source>
</evidence>
<accession>A0A9P2WRY4</accession>
<keyword evidence="1" id="KW-1133">Transmembrane helix</keyword>
<gene>
    <name evidence="2" type="ORF">TM51_03153</name>
</gene>
<organism evidence="2 3">
    <name type="scientific">Thermobifida fusca TM51</name>
    <dbReference type="NCBI Taxonomy" id="1169414"/>
    <lineage>
        <taxon>Bacteria</taxon>
        <taxon>Bacillati</taxon>
        <taxon>Actinomycetota</taxon>
        <taxon>Actinomycetes</taxon>
        <taxon>Streptosporangiales</taxon>
        <taxon>Nocardiopsidaceae</taxon>
        <taxon>Thermobifida</taxon>
    </lineage>
</organism>
<sequence length="153" mass="16321">MLRAEGPAEQGTKEAGYSEAVSRRPITLLLAAVCEGLLGVLLFILGGYVLVNTLLGNATDVNFALPLAVFAFGGSAALCYVAWGLFHLKEWARTPIVLTQLFALVIAYYLWTSDQVHLSLGLGAFAVLTLLFVLAPPTTATLFPPEGAAKKQR</sequence>
<protein>
    <recommendedName>
        <fullName evidence="4">Integral membrane protein</fullName>
    </recommendedName>
</protein>
<keyword evidence="1" id="KW-0812">Transmembrane</keyword>
<comment type="caution">
    <text evidence="2">The sequence shown here is derived from an EMBL/GenBank/DDBJ whole genome shotgun (WGS) entry which is preliminary data.</text>
</comment>
<keyword evidence="3" id="KW-1185">Reference proteome</keyword>
<feature type="transmembrane region" description="Helical" evidence="1">
    <location>
        <begin position="95"/>
        <end position="111"/>
    </location>
</feature>
<feature type="transmembrane region" description="Helical" evidence="1">
    <location>
        <begin position="117"/>
        <end position="143"/>
    </location>
</feature>
<reference evidence="2 3" key="1">
    <citation type="journal article" date="2013" name="Genome Announc.">
        <title>Draft Genome Sequence of the Lignocellulose Decomposer Thermobifida fusca Strain TM51.</title>
        <authorList>
            <person name="Toth A."/>
            <person name="Barna T."/>
            <person name="Nagy I."/>
            <person name="Horvath B."/>
            <person name="Nagy I."/>
            <person name="Tancsics A."/>
            <person name="Kriszt B."/>
            <person name="Baka E."/>
            <person name="Fekete C."/>
            <person name="Kukolya J."/>
        </authorList>
    </citation>
    <scope>NUCLEOTIDE SEQUENCE [LARGE SCALE GENOMIC DNA]</scope>
    <source>
        <strain evidence="2 3">TM51</strain>
    </source>
</reference>